<feature type="compositionally biased region" description="Pro residues" evidence="2">
    <location>
        <begin position="323"/>
        <end position="335"/>
    </location>
</feature>
<accession>A0ABW2KJV0</accession>
<dbReference type="EMBL" id="JBHTBH010000008">
    <property type="protein sequence ID" value="MFC7329475.1"/>
    <property type="molecule type" value="Genomic_DNA"/>
</dbReference>
<keyword evidence="4" id="KW-1185">Reference proteome</keyword>
<evidence type="ECO:0000313" key="4">
    <source>
        <dbReference type="Proteomes" id="UP001596540"/>
    </source>
</evidence>
<evidence type="ECO:0000256" key="1">
    <source>
        <dbReference type="SAM" id="Coils"/>
    </source>
</evidence>
<evidence type="ECO:0000256" key="2">
    <source>
        <dbReference type="SAM" id="MobiDB-lite"/>
    </source>
</evidence>
<feature type="coiled-coil region" evidence="1">
    <location>
        <begin position="399"/>
        <end position="454"/>
    </location>
</feature>
<gene>
    <name evidence="3" type="ORF">ACFQRF_17215</name>
</gene>
<dbReference type="Proteomes" id="UP001596540">
    <property type="component" value="Unassembled WGS sequence"/>
</dbReference>
<reference evidence="4" key="1">
    <citation type="journal article" date="2019" name="Int. J. Syst. Evol. Microbiol.">
        <title>The Global Catalogue of Microorganisms (GCM) 10K type strain sequencing project: providing services to taxonomists for standard genome sequencing and annotation.</title>
        <authorList>
            <consortium name="The Broad Institute Genomics Platform"/>
            <consortium name="The Broad Institute Genome Sequencing Center for Infectious Disease"/>
            <person name="Wu L."/>
            <person name="Ma J."/>
        </authorList>
    </citation>
    <scope>NUCLEOTIDE SEQUENCE [LARGE SCALE GENOMIC DNA]</scope>
    <source>
        <strain evidence="4">CGMCC 4.7382</strain>
    </source>
</reference>
<feature type="region of interest" description="Disordered" evidence="2">
    <location>
        <begin position="309"/>
        <end position="340"/>
    </location>
</feature>
<protein>
    <submittedName>
        <fullName evidence="3">Uncharacterized protein</fullName>
    </submittedName>
</protein>
<organism evidence="3 4">
    <name type="scientific">Marinactinospora rubrisoli</name>
    <dbReference type="NCBI Taxonomy" id="2715399"/>
    <lineage>
        <taxon>Bacteria</taxon>
        <taxon>Bacillati</taxon>
        <taxon>Actinomycetota</taxon>
        <taxon>Actinomycetes</taxon>
        <taxon>Streptosporangiales</taxon>
        <taxon>Nocardiopsidaceae</taxon>
        <taxon>Marinactinospora</taxon>
    </lineage>
</organism>
<keyword evidence="1" id="KW-0175">Coiled coil</keyword>
<name>A0ABW2KJV0_9ACTN</name>
<dbReference type="RefSeq" id="WP_379872126.1">
    <property type="nucleotide sequence ID" value="NZ_JBHTBH010000008.1"/>
</dbReference>
<proteinExistence type="predicted"/>
<comment type="caution">
    <text evidence="3">The sequence shown here is derived from an EMBL/GenBank/DDBJ whole genome shotgun (WGS) entry which is preliminary data.</text>
</comment>
<sequence>MPLGYRGIFEVDATTDAIQLATQEFRTWLQGQSWATTHDWEGPGHFLIGPDASLTILEHSAEDGRRLLRLRSTSTNNGLRWTTTLTAVAGSRKSAGGDLIWIDVRSDRLKNTTGNSARMTASVPRLARQILETTVVRDGRAEIAALPRIVRGTDPLEVENLLEVITDDARQIGVVVAGAFPGLSVELWRDTVAKVLRESVGLHAGYVLDEAAFDALNAALPGEHAVPQAGLRTYLPGVDLSDPLDGTRHRVLSPAAIDAGYVRGRVTRRLQWTLGHAVRAHAMERALPRDVRRADQILNRIETDTLLASVESGDRKRSKAATPPAPTPAPRPPAVVPEEKPVREVPLVRPGTAHREPDPAAASEPDYLTALRDLLADAVGTEDVTREALHELRKVVRSASTAERREAKLRDQLENMQLQIYELQYEQERLQRELDDAQQEHRGSEEQLHEAHDQVRWLQKQLTELNAPHIAWSQVPADERMSAPDSFHELVLRLEKEDLQYLRFTGDPEVTLDLMSRDRAGAWAGKAWEALLALDDYARYRAEGNSCEGVHAYLKQTPAGWRSYSANRHAATESRTVQTNTKWQQQRILPVPRDVHPAGKVFMGAHFKIGAGNAVSPRLYYYDDTSSTGLIYVGYLGRHPDNTQS</sequence>
<evidence type="ECO:0000313" key="3">
    <source>
        <dbReference type="EMBL" id="MFC7329475.1"/>
    </source>
</evidence>